<dbReference type="PANTHER" id="PTHR46663:SF2">
    <property type="entry name" value="GGDEF DOMAIN-CONTAINING PROTEIN"/>
    <property type="match status" value="1"/>
</dbReference>
<organism evidence="3 4">
    <name type="scientific">Schinkia azotoformans MEV2011</name>
    <dbReference type="NCBI Taxonomy" id="1348973"/>
    <lineage>
        <taxon>Bacteria</taxon>
        <taxon>Bacillati</taxon>
        <taxon>Bacillota</taxon>
        <taxon>Bacilli</taxon>
        <taxon>Bacillales</taxon>
        <taxon>Bacillaceae</taxon>
        <taxon>Calidifontibacillus/Schinkia group</taxon>
        <taxon>Schinkia</taxon>
    </lineage>
</organism>
<evidence type="ECO:0000313" key="4">
    <source>
        <dbReference type="Proteomes" id="UP000027936"/>
    </source>
</evidence>
<name>A0A072NQH8_SCHAZ</name>
<dbReference type="RefSeq" id="WP_035193399.1">
    <property type="nucleotide sequence ID" value="NZ_JJRY01000002.1"/>
</dbReference>
<dbReference type="AlphaFoldDB" id="A0A072NQH8"/>
<accession>A0A072NQH8</accession>
<gene>
    <name evidence="3" type="ORF">M670_00752</name>
</gene>
<evidence type="ECO:0000259" key="2">
    <source>
        <dbReference type="PROSITE" id="PS50887"/>
    </source>
</evidence>
<dbReference type="CDD" id="cd01949">
    <property type="entry name" value="GGDEF"/>
    <property type="match status" value="1"/>
</dbReference>
<dbReference type="SUPFAM" id="SSF55785">
    <property type="entry name" value="PYP-like sensor domain (PAS domain)"/>
    <property type="match status" value="1"/>
</dbReference>
<dbReference type="NCBIfam" id="TIGR00229">
    <property type="entry name" value="sensory_box"/>
    <property type="match status" value="1"/>
</dbReference>
<dbReference type="SUPFAM" id="SSF55073">
    <property type="entry name" value="Nucleotide cyclase"/>
    <property type="match status" value="1"/>
</dbReference>
<dbReference type="Gene3D" id="3.30.450.20">
    <property type="entry name" value="PAS domain"/>
    <property type="match status" value="1"/>
</dbReference>
<dbReference type="InterPro" id="IPR029787">
    <property type="entry name" value="Nucleotide_cyclase"/>
</dbReference>
<dbReference type="NCBIfam" id="TIGR00254">
    <property type="entry name" value="GGDEF"/>
    <property type="match status" value="1"/>
</dbReference>
<dbReference type="PATRIC" id="fig|1348973.3.peg.723"/>
<dbReference type="InterPro" id="IPR000700">
    <property type="entry name" value="PAS-assoc_C"/>
</dbReference>
<dbReference type="EMBL" id="JJRY01000002">
    <property type="protein sequence ID" value="KEF39731.1"/>
    <property type="molecule type" value="Genomic_DNA"/>
</dbReference>
<sequence length="327" mass="37931">MDRFLKNIGQDAKSFARIFDLIKDLVFIMEVSDQSFRYLYMNKSAYEVMDLKQDIIGKEMQYVLPKEMSTFLISKYKEVVTTGKSLEFESNLFPSNREFIGETSLNPILNNEGDCQYILAIVRDVTERERHRIELANMAFYDYLTGLPNRRTFEDRLTKAINQAARTNKKIAVMMLDGYNIKKINDKYGHDAGDMAIKEMAFRIKGCVRQNDTVARFGGDEMGIIIANIDSNEMAEVIANRVLESFEAPFYINEHELQLGVGIGVSFYPDHAIDKSLLVKYADKALYDAKKKGKLEYRIFKIRNNKINLSTYFSEKFRHVFYNKTID</sequence>
<dbReference type="SMART" id="SM00267">
    <property type="entry name" value="GGDEF"/>
    <property type="match status" value="1"/>
</dbReference>
<dbReference type="InterPro" id="IPR000014">
    <property type="entry name" value="PAS"/>
</dbReference>
<comment type="caution">
    <text evidence="3">The sequence shown here is derived from an EMBL/GenBank/DDBJ whole genome shotgun (WGS) entry which is preliminary data.</text>
</comment>
<feature type="domain" description="GGDEF" evidence="2">
    <location>
        <begin position="169"/>
        <end position="302"/>
    </location>
</feature>
<dbReference type="OrthoDB" id="9759607at2"/>
<proteinExistence type="predicted"/>
<dbReference type="Pfam" id="PF00990">
    <property type="entry name" value="GGDEF"/>
    <property type="match status" value="1"/>
</dbReference>
<dbReference type="InterPro" id="IPR000160">
    <property type="entry name" value="GGDEF_dom"/>
</dbReference>
<dbReference type="PROSITE" id="PS50887">
    <property type="entry name" value="GGDEF"/>
    <property type="match status" value="1"/>
</dbReference>
<dbReference type="InterPro" id="IPR052163">
    <property type="entry name" value="DGC-Regulatory_Protein"/>
</dbReference>
<dbReference type="InterPro" id="IPR043128">
    <property type="entry name" value="Rev_trsase/Diguanyl_cyclase"/>
</dbReference>
<evidence type="ECO:0000313" key="3">
    <source>
        <dbReference type="EMBL" id="KEF39731.1"/>
    </source>
</evidence>
<dbReference type="Proteomes" id="UP000027936">
    <property type="component" value="Unassembled WGS sequence"/>
</dbReference>
<dbReference type="PROSITE" id="PS50113">
    <property type="entry name" value="PAC"/>
    <property type="match status" value="1"/>
</dbReference>
<dbReference type="PANTHER" id="PTHR46663">
    <property type="entry name" value="DIGUANYLATE CYCLASE DGCT-RELATED"/>
    <property type="match status" value="1"/>
</dbReference>
<dbReference type="InterPro" id="IPR035965">
    <property type="entry name" value="PAS-like_dom_sf"/>
</dbReference>
<evidence type="ECO:0000259" key="1">
    <source>
        <dbReference type="PROSITE" id="PS50113"/>
    </source>
</evidence>
<reference evidence="3 4" key="1">
    <citation type="submission" date="2014-04" db="EMBL/GenBank/DDBJ databases">
        <title>Draft genome sequence of Bacillus azotoformans MEV2011, a (co-) denitrifying strain unable to grow in the presence of oxygen.</title>
        <authorList>
            <person name="Nielsen M."/>
            <person name="Schreiber L."/>
            <person name="Finster K."/>
            <person name="Schramm A."/>
        </authorList>
    </citation>
    <scope>NUCLEOTIDE SEQUENCE [LARGE SCALE GENOMIC DNA]</scope>
    <source>
        <strain evidence="3 4">MEV2011</strain>
    </source>
</reference>
<dbReference type="Gene3D" id="3.30.70.270">
    <property type="match status" value="1"/>
</dbReference>
<protein>
    <submittedName>
        <fullName evidence="3">PAS domain S-box/diguanylate cyclase (GGDEF) domain-containing protein</fullName>
    </submittedName>
</protein>
<dbReference type="Pfam" id="PF08448">
    <property type="entry name" value="PAS_4"/>
    <property type="match status" value="1"/>
</dbReference>
<dbReference type="InterPro" id="IPR013656">
    <property type="entry name" value="PAS_4"/>
</dbReference>
<feature type="domain" description="PAC" evidence="1">
    <location>
        <begin position="84"/>
        <end position="137"/>
    </location>
</feature>